<dbReference type="GO" id="GO:0006571">
    <property type="term" value="P:tyrosine biosynthetic process"/>
    <property type="evidence" value="ECO:0007669"/>
    <property type="project" value="UniProtKB-KW"/>
</dbReference>
<dbReference type="RefSeq" id="WP_013835366.1">
    <property type="nucleotide sequence ID" value="NC_015581.1"/>
</dbReference>
<keyword evidence="7" id="KW-0520">NAD</keyword>
<dbReference type="PANTHER" id="PTHR21363:SF0">
    <property type="entry name" value="PREPHENATE DEHYDROGENASE [NADP(+)]"/>
    <property type="match status" value="1"/>
</dbReference>
<dbReference type="eggNOG" id="COG0287">
    <property type="taxonomic scope" value="Bacteria"/>
</dbReference>
<evidence type="ECO:0000313" key="11">
    <source>
        <dbReference type="EMBL" id="AEG31588.1"/>
    </source>
</evidence>
<evidence type="ECO:0000256" key="3">
    <source>
        <dbReference type="ARBA" id="ARBA00012068"/>
    </source>
</evidence>
<protein>
    <recommendedName>
        <fullName evidence="3">prephenate dehydrogenase</fullName>
        <ecNumber evidence="3">1.3.1.12</ecNumber>
    </recommendedName>
</protein>
<dbReference type="OrthoDB" id="9809920at2"/>
<dbReference type="SUPFAM" id="SSF48179">
    <property type="entry name" value="6-phosphogluconate dehydrogenase C-terminal domain-like"/>
    <property type="match status" value="1"/>
</dbReference>
<dbReference type="AlphaFoldDB" id="F6DCK2"/>
<comment type="catalytic activity">
    <reaction evidence="9">
        <text>prephenate + NAD(+) = 3-(4-hydroxyphenyl)pyruvate + CO2 + NADH</text>
        <dbReference type="Rhea" id="RHEA:13869"/>
        <dbReference type="ChEBI" id="CHEBI:16526"/>
        <dbReference type="ChEBI" id="CHEBI:29934"/>
        <dbReference type="ChEBI" id="CHEBI:36242"/>
        <dbReference type="ChEBI" id="CHEBI:57540"/>
        <dbReference type="ChEBI" id="CHEBI:57945"/>
        <dbReference type="EC" id="1.3.1.12"/>
    </reaction>
</comment>
<dbReference type="InterPro" id="IPR050812">
    <property type="entry name" value="Preph/Arog_dehydrog"/>
</dbReference>
<proteinExistence type="inferred from homology"/>
<dbReference type="Pfam" id="PF20463">
    <property type="entry name" value="PDH_C"/>
    <property type="match status" value="1"/>
</dbReference>
<dbReference type="EC" id="1.3.1.12" evidence="3"/>
<evidence type="ECO:0000259" key="10">
    <source>
        <dbReference type="PROSITE" id="PS51176"/>
    </source>
</evidence>
<feature type="domain" description="Prephenate/arogenate dehydrogenase" evidence="10">
    <location>
        <begin position="5"/>
        <end position="291"/>
    </location>
</feature>
<comment type="similarity">
    <text evidence="2">Belongs to the prephenate/arogenate dehydrogenase family.</text>
</comment>
<dbReference type="InterPro" id="IPR008927">
    <property type="entry name" value="6-PGluconate_DH-like_C_sf"/>
</dbReference>
<dbReference type="InterPro" id="IPR046826">
    <property type="entry name" value="PDH_N"/>
</dbReference>
<dbReference type="InterPro" id="IPR036291">
    <property type="entry name" value="NAD(P)-bd_dom_sf"/>
</dbReference>
<evidence type="ECO:0000256" key="6">
    <source>
        <dbReference type="ARBA" id="ARBA00023002"/>
    </source>
</evidence>
<dbReference type="HOGENOM" id="CLU_055968_0_1_6"/>
<keyword evidence="4" id="KW-0827">Tyrosine biosynthesis</keyword>
<dbReference type="Proteomes" id="UP000009232">
    <property type="component" value="Chromosome"/>
</dbReference>
<dbReference type="Pfam" id="PF02153">
    <property type="entry name" value="PDH_N"/>
    <property type="match status" value="1"/>
</dbReference>
<keyword evidence="5" id="KW-0028">Amino-acid biosynthesis</keyword>
<dbReference type="SUPFAM" id="SSF51735">
    <property type="entry name" value="NAD(P)-binding Rossmann-fold domains"/>
    <property type="match status" value="1"/>
</dbReference>
<reference evidence="11 12" key="1">
    <citation type="submission" date="2011-05" db="EMBL/GenBank/DDBJ databases">
        <title>Complete sequence of Thioalkalimicrobium cyclicum ALM1.</title>
        <authorList>
            <consortium name="US DOE Joint Genome Institute"/>
            <person name="Lucas S."/>
            <person name="Han J."/>
            <person name="Lapidus A."/>
            <person name="Cheng J.-F."/>
            <person name="Goodwin L."/>
            <person name="Pitluck S."/>
            <person name="Peters L."/>
            <person name="Mikhailova N."/>
            <person name="Davenport K."/>
            <person name="Han C."/>
            <person name="Tapia R."/>
            <person name="Land M."/>
            <person name="Hauser L."/>
            <person name="Kyrpides N."/>
            <person name="Ivanova N."/>
            <person name="Pagani I."/>
            <person name="Kappler U."/>
            <person name="Woyke T."/>
        </authorList>
    </citation>
    <scope>NUCLEOTIDE SEQUENCE [LARGE SCALE GENOMIC DNA]</scope>
    <source>
        <strain evidence="12">DSM 14477 / JCM 11371 / ALM1</strain>
    </source>
</reference>
<dbReference type="FunFam" id="1.10.3660.10:FF:000003">
    <property type="entry name" value="Prephenate dehydrogenase"/>
    <property type="match status" value="1"/>
</dbReference>
<dbReference type="STRING" id="717773.Thicy_0816"/>
<keyword evidence="6 11" id="KW-0560">Oxidoreductase</keyword>
<evidence type="ECO:0000256" key="4">
    <source>
        <dbReference type="ARBA" id="ARBA00022498"/>
    </source>
</evidence>
<evidence type="ECO:0000313" key="12">
    <source>
        <dbReference type="Proteomes" id="UP000009232"/>
    </source>
</evidence>
<dbReference type="Gene3D" id="3.40.50.720">
    <property type="entry name" value="NAD(P)-binding Rossmann-like Domain"/>
    <property type="match status" value="1"/>
</dbReference>
<name>F6DCK2_THICA</name>
<keyword evidence="12" id="KW-1185">Reference proteome</keyword>
<dbReference type="GO" id="GO:0070403">
    <property type="term" value="F:NAD+ binding"/>
    <property type="evidence" value="ECO:0007669"/>
    <property type="project" value="InterPro"/>
</dbReference>
<dbReference type="InterPro" id="IPR046825">
    <property type="entry name" value="PDH_C"/>
</dbReference>
<dbReference type="GO" id="GO:0004665">
    <property type="term" value="F:prephenate dehydrogenase (NADP+) activity"/>
    <property type="evidence" value="ECO:0007669"/>
    <property type="project" value="InterPro"/>
</dbReference>
<gene>
    <name evidence="11" type="ordered locus">Thicy_0816</name>
</gene>
<dbReference type="InterPro" id="IPR003099">
    <property type="entry name" value="Prephen_DH"/>
</dbReference>
<dbReference type="PROSITE" id="PS51176">
    <property type="entry name" value="PDH_ADH"/>
    <property type="match status" value="1"/>
</dbReference>
<dbReference type="KEGG" id="tcy:Thicy_0816"/>
<evidence type="ECO:0000256" key="8">
    <source>
        <dbReference type="ARBA" id="ARBA00023141"/>
    </source>
</evidence>
<dbReference type="FunFam" id="3.40.50.720:FF:000208">
    <property type="entry name" value="Prephenate dehydrogenase"/>
    <property type="match status" value="1"/>
</dbReference>
<sequence length="291" mass="31602">MQTLQRLTVIGVGLIGSSFALKLKQLGLVDEVVGCGRNRVNLIRAIELGVIDRAESDPTLAVADADLVLLAVPLGSIAPIYRRIQPYLSRNAIVTDVGSAKASVISEIAGLLGECPANFVPGHPIAGRERSGVEAADSELYQQHRVILTPLTHTNTEAITRVSQLWQAVGAQVSMMTASYHDEVFAATSHLPHLLAFALVDMLNEHPELGNVFQYTAGGFRDFTRIASSDAAMWRDIAIQNHSAILKWLEAYQAELDKLAELLNKQDATELHQLFTAAKTARDAHIVNRAP</sequence>
<comment type="pathway">
    <text evidence="1">Amino-acid biosynthesis; L-tyrosine biosynthesis; (4-hydroxyphenyl)pyruvate from prephenate (NAD(+) route): step 1/1.</text>
</comment>
<dbReference type="EMBL" id="CP002776">
    <property type="protein sequence ID" value="AEG31588.1"/>
    <property type="molecule type" value="Genomic_DNA"/>
</dbReference>
<evidence type="ECO:0000256" key="1">
    <source>
        <dbReference type="ARBA" id="ARBA00005067"/>
    </source>
</evidence>
<organism evidence="11 12">
    <name type="scientific">Thiomicrospira cyclica (strain DSM 14477 / JCM 11371 / ALM1)</name>
    <name type="common">Thioalkalimicrobium cyclicum</name>
    <dbReference type="NCBI Taxonomy" id="717773"/>
    <lineage>
        <taxon>Bacteria</taxon>
        <taxon>Pseudomonadati</taxon>
        <taxon>Pseudomonadota</taxon>
        <taxon>Gammaproteobacteria</taxon>
        <taxon>Thiotrichales</taxon>
        <taxon>Piscirickettsiaceae</taxon>
        <taxon>Thiomicrospira</taxon>
    </lineage>
</organism>
<dbReference type="Gene3D" id="1.10.3660.10">
    <property type="entry name" value="6-phosphogluconate dehydrogenase C-terminal like domain"/>
    <property type="match status" value="1"/>
</dbReference>
<evidence type="ECO:0000256" key="9">
    <source>
        <dbReference type="ARBA" id="ARBA00049260"/>
    </source>
</evidence>
<evidence type="ECO:0000256" key="5">
    <source>
        <dbReference type="ARBA" id="ARBA00022605"/>
    </source>
</evidence>
<dbReference type="PANTHER" id="PTHR21363">
    <property type="entry name" value="PREPHENATE DEHYDROGENASE"/>
    <property type="match status" value="1"/>
</dbReference>
<dbReference type="GO" id="GO:0008977">
    <property type="term" value="F:prephenate dehydrogenase (NAD+) activity"/>
    <property type="evidence" value="ECO:0007669"/>
    <property type="project" value="UniProtKB-EC"/>
</dbReference>
<keyword evidence="8" id="KW-0057">Aromatic amino acid biosynthesis</keyword>
<evidence type="ECO:0000256" key="7">
    <source>
        <dbReference type="ARBA" id="ARBA00023027"/>
    </source>
</evidence>
<evidence type="ECO:0000256" key="2">
    <source>
        <dbReference type="ARBA" id="ARBA00007964"/>
    </source>
</evidence>
<accession>F6DCK2</accession>